<comment type="catalytic activity">
    <reaction evidence="10">
        <text>ATP + H2O + H(+)(in) = ADP + phosphate + 2 H(+)(out)</text>
        <dbReference type="Rhea" id="RHEA:20852"/>
        <dbReference type="ChEBI" id="CHEBI:15377"/>
        <dbReference type="ChEBI" id="CHEBI:15378"/>
        <dbReference type="ChEBI" id="CHEBI:30616"/>
        <dbReference type="ChEBI" id="CHEBI:43474"/>
        <dbReference type="ChEBI" id="CHEBI:456216"/>
        <dbReference type="EC" id="7.1.2.1"/>
    </reaction>
</comment>
<dbReference type="EMBL" id="ML143426">
    <property type="protein sequence ID" value="TBU27973.1"/>
    <property type="molecule type" value="Genomic_DNA"/>
</dbReference>
<sequence length="995" mass="108708">MSDPQVEKEAGPNPPAAETPSQEPEKKKREYKDFGHDEDDKPTHAKVDMSQIQLKAEDLYDKEKVDLETIVVDDVFKLLQCDENGLTDEEATRRLELFGPNKLESEEQNAFLQFLSFMWNPLSWVMEAAALVAIALSNGESRPPDWQDFVGIVTLLLINSAIGFYEERNAGNAVKALMDSLAPKAKVKRAGQWREIESANLVPGDMISFKIGDIVPADCRLTEAINVSIDQAALTGESLPQSKKTGDQCFSGSTCKQGEAEGVVISTGPNTFFGRAANLVGQDDDTTGHLQKILAQIGSFCLVVIGIFVLAEIFCLYAGFRYNYRRGLDNILVLLIGGIPIAMPTVLSVTLAVGAQQLAKYKAIVTRITAIEELAAVTILCSDKTGTLTTNKLTIDRDTIRTYGPFSAEDVVLLAAYASRTENQDAIDTCVVGAIGDPARARAGIKLLDFKPFNPVDKRTEITYREESSGKLKRVTKGMTGIIIELCTRNKTEELENRLEADVEEFATRGLRALAVAYEEVDGEDPEGEGNGFELIGLLAIFDPPRDDTKQTIDDALALGVKVKMVTGDQLAIAKETGRRLGLGDHMYPAKVLKDGPEPGSRFRSLDEMILDADGFAGVFPEHKYEIVKRLQALGHLCAMTGDGANDAPALSRANVGIAVEGATDAARSAADIVLTEPGLSTIVHAIRGSRIIFQRMRNYAIYACAVTIRIVVCFAILAFAFKFDFPPFMVLIIALLNDGTIMTLSVDRVLPSNSPDSWDLAEIFAYAVAYGLYLTLSTIALVAIAIRTTWFADTFGATLSGGARQATNHNDPQLHTIVYLQVAIISQALIFITRSHGFFFMERPSFALMGAFCIAQLVSSIIAAYGNWGFTKIEAISGAWIGIVWVWDIVWFFPLDLIKFAMKATIIKSLRARHSAAVAAQAKETGVPITRTTSRAASIHESLYSNRVSFIRRAARKVGFGQKITMKPEELQRFSSIQAARTGNVLARHPSRPS</sequence>
<dbReference type="GO" id="GO:0016887">
    <property type="term" value="F:ATP hydrolysis activity"/>
    <property type="evidence" value="ECO:0007669"/>
    <property type="project" value="InterPro"/>
</dbReference>
<dbReference type="GO" id="GO:0008553">
    <property type="term" value="F:P-type proton-exporting transporter activity"/>
    <property type="evidence" value="ECO:0007669"/>
    <property type="project" value="UniProtKB-UniRule"/>
</dbReference>
<dbReference type="SFLD" id="SFLDG00002">
    <property type="entry name" value="C1.7:_P-type_atpase_like"/>
    <property type="match status" value="1"/>
</dbReference>
<keyword evidence="5 10" id="KW-0547">Nucleotide-binding</keyword>
<feature type="region of interest" description="Disordered" evidence="11">
    <location>
        <begin position="1"/>
        <end position="49"/>
    </location>
</feature>
<evidence type="ECO:0000256" key="4">
    <source>
        <dbReference type="ARBA" id="ARBA00022692"/>
    </source>
</evidence>
<dbReference type="EC" id="7.1.2.1" evidence="10"/>
<dbReference type="InterPro" id="IPR044492">
    <property type="entry name" value="P_typ_ATPase_HD_dom"/>
</dbReference>
<keyword evidence="6 10" id="KW-0067">ATP-binding</keyword>
<dbReference type="AlphaFoldDB" id="A0A4V2K096"/>
<dbReference type="SUPFAM" id="SSF81665">
    <property type="entry name" value="Calcium ATPase, transmembrane domain M"/>
    <property type="match status" value="1"/>
</dbReference>
<accession>A0A4V2K096</accession>
<dbReference type="InterPro" id="IPR006534">
    <property type="entry name" value="P-type_ATPase_IIIA"/>
</dbReference>
<feature type="domain" description="Cation-transporting P-type ATPase N-terminal" evidence="12">
    <location>
        <begin position="66"/>
        <end position="138"/>
    </location>
</feature>
<dbReference type="EMBL" id="ML145102">
    <property type="protein sequence ID" value="TBU60840.1"/>
    <property type="molecule type" value="Genomic_DNA"/>
</dbReference>
<dbReference type="PANTHER" id="PTHR42861">
    <property type="entry name" value="CALCIUM-TRANSPORTING ATPASE"/>
    <property type="match status" value="1"/>
</dbReference>
<comment type="similarity">
    <text evidence="3 10">Belongs to the cation transport ATPase (P-type) (TC 3.A.3) family. Type IIIA subfamily.</text>
</comment>
<gene>
    <name evidence="14" type="ORF">BD310DRAFT_270686</name>
    <name evidence="13" type="ORF">BD311DRAFT_797455</name>
</gene>
<comment type="subcellular location">
    <subcellularLocation>
        <location evidence="10">Cell membrane</location>
        <topology evidence="10">Multi-pass membrane protein</topology>
    </subcellularLocation>
    <subcellularLocation>
        <location evidence="2">Membrane</location>
        <topology evidence="2">Multi-pass membrane protein</topology>
    </subcellularLocation>
</comment>
<dbReference type="Pfam" id="PF00702">
    <property type="entry name" value="Hydrolase"/>
    <property type="match status" value="1"/>
</dbReference>
<keyword evidence="10" id="KW-0460">Magnesium</keyword>
<dbReference type="OMA" id="FAYQFDF"/>
<dbReference type="PROSITE" id="PS00154">
    <property type="entry name" value="ATPASE_E1_E2"/>
    <property type="match status" value="1"/>
</dbReference>
<dbReference type="GO" id="GO:0005524">
    <property type="term" value="F:ATP binding"/>
    <property type="evidence" value="ECO:0007669"/>
    <property type="project" value="UniProtKB-UniRule"/>
</dbReference>
<dbReference type="InterPro" id="IPR023298">
    <property type="entry name" value="ATPase_P-typ_TM_dom_sf"/>
</dbReference>
<protein>
    <recommendedName>
        <fullName evidence="10">Plasma membrane ATPase</fullName>
        <ecNumber evidence="10">7.1.2.1</ecNumber>
    </recommendedName>
</protein>
<evidence type="ECO:0000256" key="7">
    <source>
        <dbReference type="ARBA" id="ARBA00022967"/>
    </source>
</evidence>
<dbReference type="InterPro" id="IPR059000">
    <property type="entry name" value="ATPase_P-type_domA"/>
</dbReference>
<name>A0A4V2K096_9APHY</name>
<keyword evidence="10" id="KW-0813">Transport</keyword>
<dbReference type="InterPro" id="IPR023299">
    <property type="entry name" value="ATPase_P-typ_cyto_dom_N"/>
</dbReference>
<dbReference type="SMART" id="SM00831">
    <property type="entry name" value="Cation_ATPase_N"/>
    <property type="match status" value="1"/>
</dbReference>
<evidence type="ECO:0000256" key="5">
    <source>
        <dbReference type="ARBA" id="ARBA00022741"/>
    </source>
</evidence>
<dbReference type="SUPFAM" id="SSF56784">
    <property type="entry name" value="HAD-like"/>
    <property type="match status" value="1"/>
</dbReference>
<evidence type="ECO:0000313" key="13">
    <source>
        <dbReference type="EMBL" id="TBU27973.1"/>
    </source>
</evidence>
<feature type="compositionally biased region" description="Basic and acidic residues" evidence="11">
    <location>
        <begin position="23"/>
        <end position="47"/>
    </location>
</feature>
<dbReference type="InterPro" id="IPR036412">
    <property type="entry name" value="HAD-like_sf"/>
</dbReference>
<keyword evidence="10" id="KW-0406">Ion transport</keyword>
<comment type="function">
    <text evidence="1">The plasma membrane ATPase of plants and fungi is a hydrogen ion pump. The proton gradient it generates drives the active transport of nutrients by H(+)-symport. The resulting external acidification and/or internal alkinization may mediate growth responses.</text>
</comment>
<dbReference type="CDD" id="cd02076">
    <property type="entry name" value="P-type_ATPase_H"/>
    <property type="match status" value="1"/>
</dbReference>
<proteinExistence type="inferred from homology"/>
<dbReference type="NCBIfam" id="TIGR01647">
    <property type="entry name" value="ATPase-IIIA_H"/>
    <property type="match status" value="1"/>
</dbReference>
<dbReference type="GO" id="GO:0005886">
    <property type="term" value="C:plasma membrane"/>
    <property type="evidence" value="ECO:0007669"/>
    <property type="project" value="UniProtKB-SubCell"/>
</dbReference>
<keyword evidence="7 10" id="KW-1278">Translocase</keyword>
<dbReference type="FunFam" id="3.40.50.1000:FF:000268">
    <property type="entry name" value="ATPase 4 plasma membrane-type"/>
    <property type="match status" value="1"/>
</dbReference>
<dbReference type="SFLD" id="SFLDF00027">
    <property type="entry name" value="p-type_atpase"/>
    <property type="match status" value="1"/>
</dbReference>
<feature type="transmembrane region" description="Helical" evidence="10">
    <location>
        <begin position="815"/>
        <end position="834"/>
    </location>
</feature>
<dbReference type="InterPro" id="IPR018303">
    <property type="entry name" value="ATPase_P-typ_P_site"/>
</dbReference>
<dbReference type="Gene3D" id="2.70.150.10">
    <property type="entry name" value="Calcium-transporting ATPase, cytoplasmic transduction domain A"/>
    <property type="match status" value="1"/>
</dbReference>
<dbReference type="GO" id="GO:0120029">
    <property type="term" value="P:proton export across plasma membrane"/>
    <property type="evidence" value="ECO:0007669"/>
    <property type="project" value="UniProtKB-UniRule"/>
</dbReference>
<dbReference type="Gene3D" id="3.40.50.1000">
    <property type="entry name" value="HAD superfamily/HAD-like"/>
    <property type="match status" value="1"/>
</dbReference>
<dbReference type="SUPFAM" id="SSF81653">
    <property type="entry name" value="Calcium ATPase, transduction domain A"/>
    <property type="match status" value="1"/>
</dbReference>
<dbReference type="InterPro" id="IPR001757">
    <property type="entry name" value="P_typ_ATPase"/>
</dbReference>
<evidence type="ECO:0000256" key="2">
    <source>
        <dbReference type="ARBA" id="ARBA00004141"/>
    </source>
</evidence>
<dbReference type="InterPro" id="IPR004014">
    <property type="entry name" value="ATPase_P-typ_cation-transptr_N"/>
</dbReference>
<keyword evidence="4 10" id="KW-0812">Transmembrane</keyword>
<reference evidence="13 15" key="1">
    <citation type="submission" date="2019-01" db="EMBL/GenBank/DDBJ databases">
        <title>Draft genome sequences of three monokaryotic isolates of the white-rot basidiomycete fungus Dichomitus squalens.</title>
        <authorList>
            <consortium name="DOE Joint Genome Institute"/>
            <person name="Lopez S.C."/>
            <person name="Andreopoulos B."/>
            <person name="Pangilinan J."/>
            <person name="Lipzen A."/>
            <person name="Riley R."/>
            <person name="Ahrendt S."/>
            <person name="Ng V."/>
            <person name="Barry K."/>
            <person name="Daum C."/>
            <person name="Grigoriev I.V."/>
            <person name="Hilden K.S."/>
            <person name="Makela M.R."/>
            <person name="de Vries R.P."/>
        </authorList>
    </citation>
    <scope>NUCLEOTIDE SEQUENCE [LARGE SCALE GENOMIC DNA]</scope>
    <source>
        <strain evidence="14 15">CBS 464.89</strain>
        <strain evidence="13">OM18370.1</strain>
    </source>
</reference>
<organism evidence="13">
    <name type="scientific">Dichomitus squalens</name>
    <dbReference type="NCBI Taxonomy" id="114155"/>
    <lineage>
        <taxon>Eukaryota</taxon>
        <taxon>Fungi</taxon>
        <taxon>Dikarya</taxon>
        <taxon>Basidiomycota</taxon>
        <taxon>Agaricomycotina</taxon>
        <taxon>Agaricomycetes</taxon>
        <taxon>Polyporales</taxon>
        <taxon>Polyporaceae</taxon>
        <taxon>Dichomitus</taxon>
    </lineage>
</organism>
<feature type="transmembrane region" description="Helical" evidence="10">
    <location>
        <begin position="764"/>
        <end position="787"/>
    </location>
</feature>
<feature type="transmembrane region" description="Helical" evidence="10">
    <location>
        <begin position="297"/>
        <end position="319"/>
    </location>
</feature>
<keyword evidence="15" id="KW-1185">Reference proteome</keyword>
<dbReference type="Pfam" id="PF00122">
    <property type="entry name" value="E1-E2_ATPase"/>
    <property type="match status" value="1"/>
</dbReference>
<feature type="transmembrane region" description="Helical" evidence="10">
    <location>
        <begin position="331"/>
        <end position="353"/>
    </location>
</feature>
<evidence type="ECO:0000256" key="6">
    <source>
        <dbReference type="ARBA" id="ARBA00022840"/>
    </source>
</evidence>
<feature type="transmembrane region" description="Helical" evidence="10">
    <location>
        <begin position="700"/>
        <end position="722"/>
    </location>
</feature>
<dbReference type="Gene3D" id="3.40.1110.10">
    <property type="entry name" value="Calcium-transporting ATPase, cytoplasmic domain N"/>
    <property type="match status" value="1"/>
</dbReference>
<evidence type="ECO:0000256" key="10">
    <source>
        <dbReference type="RuleBase" id="RU362083"/>
    </source>
</evidence>
<evidence type="ECO:0000256" key="3">
    <source>
        <dbReference type="ARBA" id="ARBA00008804"/>
    </source>
</evidence>
<feature type="transmembrane region" description="Helical" evidence="10">
    <location>
        <begin position="728"/>
        <end position="752"/>
    </location>
</feature>
<dbReference type="SFLD" id="SFLDS00003">
    <property type="entry name" value="Haloacid_Dehalogenase"/>
    <property type="match status" value="1"/>
</dbReference>
<dbReference type="Gene3D" id="1.20.1110.10">
    <property type="entry name" value="Calcium-transporting ATPase, transmembrane domain"/>
    <property type="match status" value="1"/>
</dbReference>
<dbReference type="FunFam" id="2.70.150.10:FF:000004">
    <property type="entry name" value="Plasma membrane ATPase"/>
    <property type="match status" value="1"/>
</dbReference>
<feature type="transmembrane region" description="Helical" evidence="10">
    <location>
        <begin position="846"/>
        <end position="867"/>
    </location>
</feature>
<evidence type="ECO:0000256" key="1">
    <source>
        <dbReference type="ARBA" id="ARBA00003417"/>
    </source>
</evidence>
<feature type="compositionally biased region" description="Basic and acidic residues" evidence="11">
    <location>
        <begin position="1"/>
        <end position="10"/>
    </location>
</feature>
<dbReference type="NCBIfam" id="TIGR01494">
    <property type="entry name" value="ATPase_P-type"/>
    <property type="match status" value="2"/>
</dbReference>
<evidence type="ECO:0000256" key="8">
    <source>
        <dbReference type="ARBA" id="ARBA00022989"/>
    </source>
</evidence>
<evidence type="ECO:0000313" key="15">
    <source>
        <dbReference type="Proteomes" id="UP000292082"/>
    </source>
</evidence>
<dbReference type="InterPro" id="IPR023214">
    <property type="entry name" value="HAD_sf"/>
</dbReference>
<feature type="transmembrane region" description="Helical" evidence="10">
    <location>
        <begin position="879"/>
        <end position="899"/>
    </location>
</feature>
<keyword evidence="9 10" id="KW-0472">Membrane</keyword>
<evidence type="ECO:0000256" key="11">
    <source>
        <dbReference type="SAM" id="MobiDB-lite"/>
    </source>
</evidence>
<evidence type="ECO:0000313" key="14">
    <source>
        <dbReference type="EMBL" id="TBU60840.1"/>
    </source>
</evidence>
<evidence type="ECO:0000259" key="12">
    <source>
        <dbReference type="SMART" id="SM00831"/>
    </source>
</evidence>
<keyword evidence="10" id="KW-0375">Hydrogen ion transport</keyword>
<keyword evidence="8 10" id="KW-1133">Transmembrane helix</keyword>
<dbReference type="Proteomes" id="UP000292082">
    <property type="component" value="Unassembled WGS sequence"/>
</dbReference>
<dbReference type="Pfam" id="PF00690">
    <property type="entry name" value="Cation_ATPase_N"/>
    <property type="match status" value="1"/>
</dbReference>
<dbReference type="PRINTS" id="PR00120">
    <property type="entry name" value="HATPASE"/>
</dbReference>
<dbReference type="FunFam" id="3.40.1110.10:FF:000005">
    <property type="entry name" value="Plasma membrane ATPase"/>
    <property type="match status" value="1"/>
</dbReference>
<dbReference type="STRING" id="114155.A0A4V2K096"/>
<dbReference type="InterPro" id="IPR008250">
    <property type="entry name" value="ATPase_P-typ_transduc_dom_A_sf"/>
</dbReference>
<evidence type="ECO:0000256" key="9">
    <source>
        <dbReference type="ARBA" id="ARBA00023136"/>
    </source>
</evidence>
<dbReference type="Proteomes" id="UP000292957">
    <property type="component" value="Unassembled WGS sequence"/>
</dbReference>
<dbReference type="PRINTS" id="PR00119">
    <property type="entry name" value="CATATPASE"/>
</dbReference>
<dbReference type="OrthoDB" id="116380at2759"/>